<dbReference type="InterPro" id="IPR000210">
    <property type="entry name" value="BTB/POZ_dom"/>
</dbReference>
<evidence type="ECO:0000259" key="1">
    <source>
        <dbReference type="Pfam" id="PF00651"/>
    </source>
</evidence>
<dbReference type="PANTHER" id="PTHR47843">
    <property type="entry name" value="BTB DOMAIN-CONTAINING PROTEIN-RELATED"/>
    <property type="match status" value="1"/>
</dbReference>
<dbReference type="AlphaFoldDB" id="A0A8E2JNR7"/>
<organism evidence="2 3">
    <name type="scientific">Glonium stellatum</name>
    <dbReference type="NCBI Taxonomy" id="574774"/>
    <lineage>
        <taxon>Eukaryota</taxon>
        <taxon>Fungi</taxon>
        <taxon>Dikarya</taxon>
        <taxon>Ascomycota</taxon>
        <taxon>Pezizomycotina</taxon>
        <taxon>Dothideomycetes</taxon>
        <taxon>Pleosporomycetidae</taxon>
        <taxon>Gloniales</taxon>
        <taxon>Gloniaceae</taxon>
        <taxon>Glonium</taxon>
    </lineage>
</organism>
<dbReference type="EMBL" id="KV750633">
    <property type="protein sequence ID" value="OCL04019.1"/>
    <property type="molecule type" value="Genomic_DNA"/>
</dbReference>
<dbReference type="OrthoDB" id="9997739at2759"/>
<dbReference type="InterPro" id="IPR011333">
    <property type="entry name" value="SKP1/BTB/POZ_sf"/>
</dbReference>
<proteinExistence type="predicted"/>
<gene>
    <name evidence="2" type="ORF">AOQ84DRAFT_417353</name>
</gene>
<evidence type="ECO:0000313" key="3">
    <source>
        <dbReference type="Proteomes" id="UP000250140"/>
    </source>
</evidence>
<dbReference type="Proteomes" id="UP000250140">
    <property type="component" value="Unassembled WGS sequence"/>
</dbReference>
<feature type="domain" description="BTB" evidence="1">
    <location>
        <begin position="22"/>
        <end position="80"/>
    </location>
</feature>
<dbReference type="SUPFAM" id="SSF54695">
    <property type="entry name" value="POZ domain"/>
    <property type="match status" value="1"/>
</dbReference>
<dbReference type="PANTHER" id="PTHR47843:SF3">
    <property type="entry name" value="BTB DOMAIN-CONTAINING PROTEIN"/>
    <property type="match status" value="1"/>
</dbReference>
<sequence>MTSENDRFQIGRYLTEPSIRIVASEHKKEYHVHRKVLLSCKSPKLNALVRGDWNESKEGVIDWTEFNQDANELFLTFLYIRDYSGPIPEHCAIAHKENGDAAQVITSLDD</sequence>
<dbReference type="Pfam" id="PF00651">
    <property type="entry name" value="BTB"/>
    <property type="match status" value="1"/>
</dbReference>
<reference evidence="2 3" key="1">
    <citation type="journal article" date="2016" name="Nat. Commun.">
        <title>Ectomycorrhizal ecology is imprinted in the genome of the dominant symbiotic fungus Cenococcum geophilum.</title>
        <authorList>
            <consortium name="DOE Joint Genome Institute"/>
            <person name="Peter M."/>
            <person name="Kohler A."/>
            <person name="Ohm R.A."/>
            <person name="Kuo A."/>
            <person name="Krutzmann J."/>
            <person name="Morin E."/>
            <person name="Arend M."/>
            <person name="Barry K.W."/>
            <person name="Binder M."/>
            <person name="Choi C."/>
            <person name="Clum A."/>
            <person name="Copeland A."/>
            <person name="Grisel N."/>
            <person name="Haridas S."/>
            <person name="Kipfer T."/>
            <person name="LaButti K."/>
            <person name="Lindquist E."/>
            <person name="Lipzen A."/>
            <person name="Maire R."/>
            <person name="Meier B."/>
            <person name="Mihaltcheva S."/>
            <person name="Molinier V."/>
            <person name="Murat C."/>
            <person name="Poggeler S."/>
            <person name="Quandt C.A."/>
            <person name="Sperisen C."/>
            <person name="Tritt A."/>
            <person name="Tisserant E."/>
            <person name="Crous P.W."/>
            <person name="Henrissat B."/>
            <person name="Nehls U."/>
            <person name="Egli S."/>
            <person name="Spatafora J.W."/>
            <person name="Grigoriev I.V."/>
            <person name="Martin F.M."/>
        </authorList>
    </citation>
    <scope>NUCLEOTIDE SEQUENCE [LARGE SCALE GENOMIC DNA]</scope>
    <source>
        <strain evidence="2 3">CBS 207.34</strain>
    </source>
</reference>
<name>A0A8E2JNR7_9PEZI</name>
<evidence type="ECO:0000313" key="2">
    <source>
        <dbReference type="EMBL" id="OCL04019.1"/>
    </source>
</evidence>
<accession>A0A8E2JNR7</accession>
<dbReference type="Gene3D" id="3.30.710.10">
    <property type="entry name" value="Potassium Channel Kv1.1, Chain A"/>
    <property type="match status" value="1"/>
</dbReference>
<protein>
    <recommendedName>
        <fullName evidence="1">BTB domain-containing protein</fullName>
    </recommendedName>
</protein>
<keyword evidence="3" id="KW-1185">Reference proteome</keyword>